<evidence type="ECO:0000256" key="4">
    <source>
        <dbReference type="ARBA" id="ARBA00022833"/>
    </source>
</evidence>
<comment type="caution">
    <text evidence="14">The sequence shown here is derived from an EMBL/GenBank/DDBJ whole genome shotgun (WGS) entry which is preliminary data.</text>
</comment>
<keyword evidence="1" id="KW-0819">tRNA processing</keyword>
<dbReference type="GO" id="GO:0043829">
    <property type="term" value="F:tRNA-specific adenosine-37 deaminase activity"/>
    <property type="evidence" value="ECO:0007669"/>
    <property type="project" value="UniProtKB-EC"/>
</dbReference>
<evidence type="ECO:0000256" key="11">
    <source>
        <dbReference type="ARBA" id="ARBA00047635"/>
    </source>
</evidence>
<dbReference type="EC" id="3.5.4.34" evidence="8"/>
<evidence type="ECO:0000256" key="1">
    <source>
        <dbReference type="ARBA" id="ARBA00022694"/>
    </source>
</evidence>
<evidence type="ECO:0000256" key="8">
    <source>
        <dbReference type="ARBA" id="ARBA00038940"/>
    </source>
</evidence>
<organism evidence="14 15">
    <name type="scientific">Collybiopsis confluens</name>
    <dbReference type="NCBI Taxonomy" id="2823264"/>
    <lineage>
        <taxon>Eukaryota</taxon>
        <taxon>Fungi</taxon>
        <taxon>Dikarya</taxon>
        <taxon>Basidiomycota</taxon>
        <taxon>Agaricomycotina</taxon>
        <taxon>Agaricomycetes</taxon>
        <taxon>Agaricomycetidae</taxon>
        <taxon>Agaricales</taxon>
        <taxon>Marasmiineae</taxon>
        <taxon>Omphalotaceae</taxon>
        <taxon>Collybiopsis</taxon>
    </lineage>
</organism>
<dbReference type="PANTHER" id="PTHR46516">
    <property type="entry name" value="TRNA-SPECIFIC ADENOSINE DEAMINASE 1"/>
    <property type="match status" value="1"/>
</dbReference>
<feature type="transmembrane region" description="Helical" evidence="12">
    <location>
        <begin position="545"/>
        <end position="568"/>
    </location>
</feature>
<keyword evidence="4" id="KW-0862">Zinc</keyword>
<comment type="cofactor">
    <cofactor evidence="5">
        <name>1D-myo-inositol hexakisphosphate</name>
        <dbReference type="ChEBI" id="CHEBI:58130"/>
    </cofactor>
</comment>
<dbReference type="AlphaFoldDB" id="A0A8H5MGG2"/>
<keyword evidence="2" id="KW-0479">Metal-binding</keyword>
<dbReference type="EMBL" id="JAACJN010000001">
    <property type="protein sequence ID" value="KAF5393545.1"/>
    <property type="molecule type" value="Genomic_DNA"/>
</dbReference>
<keyword evidence="12" id="KW-1133">Transmembrane helix</keyword>
<name>A0A8H5MGG2_9AGAR</name>
<dbReference type="GO" id="GO:0046872">
    <property type="term" value="F:metal ion binding"/>
    <property type="evidence" value="ECO:0007669"/>
    <property type="project" value="UniProtKB-KW"/>
</dbReference>
<protein>
    <recommendedName>
        <fullName evidence="9">tRNA-specific adenosine deaminase 1</fullName>
        <ecNumber evidence="8">3.5.4.34</ecNumber>
    </recommendedName>
    <alternativeName>
        <fullName evidence="10">tRNA-specific adenosine-37 deaminase</fullName>
    </alternativeName>
</protein>
<dbReference type="SMART" id="SM00552">
    <property type="entry name" value="ADEAMc"/>
    <property type="match status" value="1"/>
</dbReference>
<dbReference type="GO" id="GO:0003723">
    <property type="term" value="F:RNA binding"/>
    <property type="evidence" value="ECO:0007669"/>
    <property type="project" value="InterPro"/>
</dbReference>
<reference evidence="14 15" key="1">
    <citation type="journal article" date="2020" name="ISME J.">
        <title>Uncovering the hidden diversity of litter-decomposition mechanisms in mushroom-forming fungi.</title>
        <authorList>
            <person name="Floudas D."/>
            <person name="Bentzer J."/>
            <person name="Ahren D."/>
            <person name="Johansson T."/>
            <person name="Persson P."/>
            <person name="Tunlid A."/>
        </authorList>
    </citation>
    <scope>NUCLEOTIDE SEQUENCE [LARGE SCALE GENOMIC DNA]</scope>
    <source>
        <strain evidence="14 15">CBS 406.79</strain>
    </source>
</reference>
<evidence type="ECO:0000313" key="15">
    <source>
        <dbReference type="Proteomes" id="UP000518752"/>
    </source>
</evidence>
<dbReference type="InterPro" id="IPR002466">
    <property type="entry name" value="A_deamin"/>
</dbReference>
<evidence type="ECO:0000259" key="13">
    <source>
        <dbReference type="PROSITE" id="PS50141"/>
    </source>
</evidence>
<dbReference type="Pfam" id="PF02137">
    <property type="entry name" value="A_deamin"/>
    <property type="match status" value="1"/>
</dbReference>
<evidence type="ECO:0000256" key="12">
    <source>
        <dbReference type="SAM" id="Phobius"/>
    </source>
</evidence>
<evidence type="ECO:0000256" key="5">
    <source>
        <dbReference type="ARBA" id="ARBA00037026"/>
    </source>
</evidence>
<evidence type="ECO:0000256" key="9">
    <source>
        <dbReference type="ARBA" id="ARBA00040502"/>
    </source>
</evidence>
<evidence type="ECO:0000256" key="2">
    <source>
        <dbReference type="ARBA" id="ARBA00022723"/>
    </source>
</evidence>
<gene>
    <name evidence="14" type="ORF">D9757_000279</name>
</gene>
<evidence type="ECO:0000256" key="6">
    <source>
        <dbReference type="ARBA" id="ARBA00037784"/>
    </source>
</evidence>
<evidence type="ECO:0000313" key="14">
    <source>
        <dbReference type="EMBL" id="KAF5393545.1"/>
    </source>
</evidence>
<comment type="catalytic activity">
    <reaction evidence="11">
        <text>adenosine(37) in tRNA(Ala) + H2O + H(+) = inosine(37) in tRNA(Ala) + NH4(+)</text>
        <dbReference type="Rhea" id="RHEA:50968"/>
        <dbReference type="Rhea" id="RHEA-COMP:12855"/>
        <dbReference type="Rhea" id="RHEA-COMP:12856"/>
        <dbReference type="ChEBI" id="CHEBI:15377"/>
        <dbReference type="ChEBI" id="CHEBI:15378"/>
        <dbReference type="ChEBI" id="CHEBI:28938"/>
        <dbReference type="ChEBI" id="CHEBI:74411"/>
        <dbReference type="ChEBI" id="CHEBI:82852"/>
        <dbReference type="EC" id="3.5.4.34"/>
    </reaction>
</comment>
<dbReference type="PANTHER" id="PTHR46516:SF1">
    <property type="entry name" value="TRNA-SPECIFIC ADENOSINE DEAMINASE 1"/>
    <property type="match status" value="1"/>
</dbReference>
<keyword evidence="12" id="KW-0472">Membrane</keyword>
<evidence type="ECO:0000256" key="10">
    <source>
        <dbReference type="ARBA" id="ARBA00041760"/>
    </source>
</evidence>
<dbReference type="OrthoDB" id="10268011at2759"/>
<comment type="similarity">
    <text evidence="7">Belongs to the ADAT1 family.</text>
</comment>
<evidence type="ECO:0000256" key="3">
    <source>
        <dbReference type="ARBA" id="ARBA00022801"/>
    </source>
</evidence>
<proteinExistence type="inferred from homology"/>
<keyword evidence="15" id="KW-1185">Reference proteome</keyword>
<keyword evidence="12" id="KW-0812">Transmembrane</keyword>
<accession>A0A8H5MGG2</accession>
<dbReference type="PROSITE" id="PS50141">
    <property type="entry name" value="A_DEAMIN_EDITASE"/>
    <property type="match status" value="1"/>
</dbReference>
<feature type="domain" description="A to I editase" evidence="13">
    <location>
        <begin position="62"/>
        <end position="431"/>
    </location>
</feature>
<dbReference type="GO" id="GO:0008033">
    <property type="term" value="P:tRNA processing"/>
    <property type="evidence" value="ECO:0007669"/>
    <property type="project" value="UniProtKB-KW"/>
</dbReference>
<dbReference type="Proteomes" id="UP000518752">
    <property type="component" value="Unassembled WGS sequence"/>
</dbReference>
<evidence type="ECO:0000256" key="7">
    <source>
        <dbReference type="ARBA" id="ARBA00038326"/>
    </source>
</evidence>
<keyword evidence="3" id="KW-0378">Hydrolase</keyword>
<sequence>MYPTLPLIADRATLSDMIDDEHIASIQTLYSQLKIFPQPSQFTILAAIYLVSNSSSEHKIISLGTGTKCLPESRLTTQGEAIHDSHAEVLARRGAIRWLLEEILRERGNSGSQWVERHKDGSYRLQKTVELRMYISTVPCGDASTRFLAAFQDPDIASLKDAPSSSPAVLPEGSGTARGRDNYHLFNVLRTKPGRADSPPTLSLSCSDKIASWAWLGFQGSLLAKLFNQGIYVQKLIIGEVLSTGDTSLVKDVAEDCKRALGGRLQGILPVIPEGSSRSSATAVYRPCSISQNRTPFTYPRSRSRPFHSFILAFRSVWAHQVLRLSNVALCWRADSLSTSSKKHNLDAFQGGSAQVLINGFKRGASPKHRQRVQDDKFLPHLCKLSMFKLYAKVCKKVYDEEISTAQTYCDVKVHGNRAYYEAKTRLKGPLGPFSAWWGRRPIHPHPTVAEEDKECREDEEQLGRWENFSVEGKVVVRRLSKYISSRRVLVHSCNAIGRLFLIKAESMSTTSSTSSTQISSPELPIPRVHRAPSPEHLLSFPASVHAAVLGGLAAIILPISLAPYFLIRRRLSSLQRKFNELESVSKALRQESQEHSVVSTRASTTFAVERRRMNAQMQDVKQEFLEARGSLDMAQMKIEKLEGLSEETERRDQIVQSELHRLIEEARIARTQGDALRSLGPSLADIAAFMHEVELWMPEVEGSRARINDKTRVEQLRLLALMLQNLPRQKSTPPC</sequence>
<comment type="function">
    <text evidence="6">Specifically deaminates adenosine-37 to inosine in tRNA-Ala.</text>
</comment>